<feature type="transmembrane region" description="Helical" evidence="9">
    <location>
        <begin position="392"/>
        <end position="413"/>
    </location>
</feature>
<name>A0A1I5XMT5_9BACT</name>
<feature type="transmembrane region" description="Helical" evidence="9">
    <location>
        <begin position="78"/>
        <end position="101"/>
    </location>
</feature>
<evidence type="ECO:0000256" key="9">
    <source>
        <dbReference type="SAM" id="Phobius"/>
    </source>
</evidence>
<dbReference type="Gene3D" id="1.20.1250.20">
    <property type="entry name" value="MFS general substrate transporter like domains"/>
    <property type="match status" value="1"/>
</dbReference>
<dbReference type="Proteomes" id="UP000199031">
    <property type="component" value="Unassembled WGS sequence"/>
</dbReference>
<keyword evidence="12" id="KW-1185">Reference proteome</keyword>
<dbReference type="GO" id="GO:0015293">
    <property type="term" value="F:symporter activity"/>
    <property type="evidence" value="ECO:0007669"/>
    <property type="project" value="UniProtKB-KW"/>
</dbReference>
<dbReference type="PANTHER" id="PTHR43528">
    <property type="entry name" value="ALPHA-KETOGLUTARATE PERMEASE"/>
    <property type="match status" value="1"/>
</dbReference>
<dbReference type="InterPro" id="IPR005829">
    <property type="entry name" value="Sugar_transporter_CS"/>
</dbReference>
<dbReference type="FunFam" id="1.20.1250.20:FF:000300">
    <property type="entry name" value="Dicarboxylate MFS transporter"/>
    <property type="match status" value="1"/>
</dbReference>
<dbReference type="CDD" id="cd17367">
    <property type="entry name" value="MFS_KgtP"/>
    <property type="match status" value="1"/>
</dbReference>
<dbReference type="Pfam" id="PF07690">
    <property type="entry name" value="MFS_1"/>
    <property type="match status" value="1"/>
</dbReference>
<evidence type="ECO:0000256" key="1">
    <source>
        <dbReference type="ARBA" id="ARBA00004651"/>
    </source>
</evidence>
<feature type="domain" description="Major facilitator superfamily (MFS) profile" evidence="10">
    <location>
        <begin position="41"/>
        <end position="448"/>
    </location>
</feature>
<protein>
    <submittedName>
        <fullName evidence="11">MFS transporter, MHS family, alpha-ketoglutarate permease</fullName>
    </submittedName>
</protein>
<dbReference type="PROSITE" id="PS50850">
    <property type="entry name" value="MFS"/>
    <property type="match status" value="1"/>
</dbReference>
<evidence type="ECO:0000256" key="2">
    <source>
        <dbReference type="ARBA" id="ARBA00008240"/>
    </source>
</evidence>
<dbReference type="OrthoDB" id="9783227at2"/>
<keyword evidence="8 9" id="KW-0472">Membrane</keyword>
<organism evidence="11 12">
    <name type="scientific">Parafilimonas terrae</name>
    <dbReference type="NCBI Taxonomy" id="1465490"/>
    <lineage>
        <taxon>Bacteria</taxon>
        <taxon>Pseudomonadati</taxon>
        <taxon>Bacteroidota</taxon>
        <taxon>Chitinophagia</taxon>
        <taxon>Chitinophagales</taxon>
        <taxon>Chitinophagaceae</taxon>
        <taxon>Parafilimonas</taxon>
    </lineage>
</organism>
<dbReference type="InterPro" id="IPR011701">
    <property type="entry name" value="MFS"/>
</dbReference>
<comment type="subcellular location">
    <subcellularLocation>
        <location evidence="1">Cell membrane</location>
        <topology evidence="1">Multi-pass membrane protein</topology>
    </subcellularLocation>
</comment>
<feature type="transmembrane region" description="Helical" evidence="9">
    <location>
        <begin position="213"/>
        <end position="232"/>
    </location>
</feature>
<feature type="transmembrane region" description="Helical" evidence="9">
    <location>
        <begin position="264"/>
        <end position="282"/>
    </location>
</feature>
<evidence type="ECO:0000256" key="4">
    <source>
        <dbReference type="ARBA" id="ARBA00022475"/>
    </source>
</evidence>
<dbReference type="PROSITE" id="PS00217">
    <property type="entry name" value="SUGAR_TRANSPORT_2"/>
    <property type="match status" value="1"/>
</dbReference>
<comment type="similarity">
    <text evidence="2">Belongs to the major facilitator superfamily. Metabolite:H+ Symporter (MHS) family (TC 2.A.1.6) family.</text>
</comment>
<proteinExistence type="inferred from homology"/>
<sequence>MPCVKSNVSKYRSDNISYNSLAFRVQKINAGTSNKSARIKAIVGGSVGNLVEWYDWYTYAAFALYFSASFFPKGNSTIQLLNTAGIFALGFLMRPLGGWLFGRIADRVGRKKSMTVSVLLMSFGSLLIASTPTYNAIGIIAPVILLTARLLQGLSVGGEYGVAATYLSEMADKKNRGFYSSFQYVTLIGGQLIATALLIFLQNILTEKDLENWGWRIPFVVGAILSIVAFYLRRSLEETTAFEKQRTTKIQRGTLRELFKHPKAVMTVVGLTLGGTMAFYTYTTYMQKFLVNTVHLSKQDATLLSFCSLLIFALLQPAFGGLSDRIGRRPLLIGFGILGTLFTVPLLTALSIISSKWIAFLLLIAALIIVSGYTSINSVVKAELFPAEVRALGVGLPYAFTVAVFGGTVEYIALWFKAAGHENYFYWYISGCVFISLLVYVFMKESSHTSAINKEDEKFMDSHLFD</sequence>
<feature type="transmembrane region" description="Helical" evidence="9">
    <location>
        <begin position="359"/>
        <end position="380"/>
    </location>
</feature>
<dbReference type="InterPro" id="IPR020846">
    <property type="entry name" value="MFS_dom"/>
</dbReference>
<keyword evidence="7 9" id="KW-1133">Transmembrane helix</keyword>
<keyword evidence="3" id="KW-0813">Transport</keyword>
<dbReference type="InterPro" id="IPR036259">
    <property type="entry name" value="MFS_trans_sf"/>
</dbReference>
<dbReference type="STRING" id="1465490.SAMN05444277_10955"/>
<evidence type="ECO:0000313" key="12">
    <source>
        <dbReference type="Proteomes" id="UP000199031"/>
    </source>
</evidence>
<accession>A0A1I5XMT5</accession>
<reference evidence="11 12" key="1">
    <citation type="submission" date="2016-10" db="EMBL/GenBank/DDBJ databases">
        <authorList>
            <person name="de Groot N.N."/>
        </authorList>
    </citation>
    <scope>NUCLEOTIDE SEQUENCE [LARGE SCALE GENOMIC DNA]</scope>
    <source>
        <strain evidence="11 12">DSM 28286</strain>
    </source>
</reference>
<feature type="transmembrane region" description="Helical" evidence="9">
    <location>
        <begin position="302"/>
        <end position="319"/>
    </location>
</feature>
<dbReference type="AlphaFoldDB" id="A0A1I5XMT5"/>
<feature type="transmembrane region" description="Helical" evidence="9">
    <location>
        <begin position="178"/>
        <end position="201"/>
    </location>
</feature>
<dbReference type="EMBL" id="FOXQ01000009">
    <property type="protein sequence ID" value="SFQ33281.1"/>
    <property type="molecule type" value="Genomic_DNA"/>
</dbReference>
<feature type="transmembrane region" description="Helical" evidence="9">
    <location>
        <begin position="136"/>
        <end position="157"/>
    </location>
</feature>
<evidence type="ECO:0000256" key="7">
    <source>
        <dbReference type="ARBA" id="ARBA00022989"/>
    </source>
</evidence>
<keyword evidence="5 9" id="KW-0812">Transmembrane</keyword>
<evidence type="ECO:0000313" key="11">
    <source>
        <dbReference type="EMBL" id="SFQ33281.1"/>
    </source>
</evidence>
<evidence type="ECO:0000256" key="3">
    <source>
        <dbReference type="ARBA" id="ARBA00022448"/>
    </source>
</evidence>
<dbReference type="SUPFAM" id="SSF103473">
    <property type="entry name" value="MFS general substrate transporter"/>
    <property type="match status" value="1"/>
</dbReference>
<feature type="transmembrane region" description="Helical" evidence="9">
    <location>
        <begin position="425"/>
        <end position="443"/>
    </location>
</feature>
<dbReference type="GO" id="GO:0005886">
    <property type="term" value="C:plasma membrane"/>
    <property type="evidence" value="ECO:0007669"/>
    <property type="project" value="UniProtKB-SubCell"/>
</dbReference>
<evidence type="ECO:0000256" key="8">
    <source>
        <dbReference type="ARBA" id="ARBA00023136"/>
    </source>
</evidence>
<keyword evidence="4" id="KW-1003">Cell membrane</keyword>
<dbReference type="FunFam" id="1.20.1250.20:FF:000001">
    <property type="entry name" value="Dicarboxylate MFS transporter"/>
    <property type="match status" value="1"/>
</dbReference>
<feature type="transmembrane region" description="Helical" evidence="9">
    <location>
        <begin position="113"/>
        <end position="130"/>
    </location>
</feature>
<gene>
    <name evidence="11" type="ORF">SAMN05444277_10955</name>
</gene>
<evidence type="ECO:0000259" key="10">
    <source>
        <dbReference type="PROSITE" id="PS50850"/>
    </source>
</evidence>
<evidence type="ECO:0000256" key="6">
    <source>
        <dbReference type="ARBA" id="ARBA00022847"/>
    </source>
</evidence>
<dbReference type="PANTHER" id="PTHR43528:SF5">
    <property type="entry name" value="PROLINE_BETAINE TRANSPORTER"/>
    <property type="match status" value="1"/>
</dbReference>
<keyword evidence="6" id="KW-0769">Symport</keyword>
<feature type="transmembrane region" description="Helical" evidence="9">
    <location>
        <begin position="331"/>
        <end position="353"/>
    </location>
</feature>
<evidence type="ECO:0000256" key="5">
    <source>
        <dbReference type="ARBA" id="ARBA00022692"/>
    </source>
</evidence>
<dbReference type="InterPro" id="IPR051084">
    <property type="entry name" value="H+-coupled_symporters"/>
</dbReference>